<dbReference type="RefSeq" id="WP_145200640.1">
    <property type="nucleotide sequence ID" value="NZ_CP036434.1"/>
</dbReference>
<feature type="chain" id="PRO_5021771462" description="DUF1579 domain-containing protein" evidence="1">
    <location>
        <begin position="25"/>
        <end position="163"/>
    </location>
</feature>
<reference evidence="2 3" key="1">
    <citation type="submission" date="2019-02" db="EMBL/GenBank/DDBJ databases">
        <title>Deep-cultivation of Planctomycetes and their phenomic and genomic characterization uncovers novel biology.</title>
        <authorList>
            <person name="Wiegand S."/>
            <person name="Jogler M."/>
            <person name="Boedeker C."/>
            <person name="Pinto D."/>
            <person name="Vollmers J."/>
            <person name="Rivas-Marin E."/>
            <person name="Kohn T."/>
            <person name="Peeters S.H."/>
            <person name="Heuer A."/>
            <person name="Rast P."/>
            <person name="Oberbeckmann S."/>
            <person name="Bunk B."/>
            <person name="Jeske O."/>
            <person name="Meyerdierks A."/>
            <person name="Storesund J.E."/>
            <person name="Kallscheuer N."/>
            <person name="Luecker S."/>
            <person name="Lage O.M."/>
            <person name="Pohl T."/>
            <person name="Merkel B.J."/>
            <person name="Hornburger P."/>
            <person name="Mueller R.-W."/>
            <person name="Bruemmer F."/>
            <person name="Labrenz M."/>
            <person name="Spormann A.M."/>
            <person name="Op den Camp H."/>
            <person name="Overmann J."/>
            <person name="Amann R."/>
            <person name="Jetten M.S.M."/>
            <person name="Mascher T."/>
            <person name="Medema M.H."/>
            <person name="Devos D.P."/>
            <person name="Kaster A.-K."/>
            <person name="Ovreas L."/>
            <person name="Rohde M."/>
            <person name="Galperin M.Y."/>
            <person name="Jogler C."/>
        </authorList>
    </citation>
    <scope>NUCLEOTIDE SEQUENCE [LARGE SCALE GENOMIC DNA]</scope>
    <source>
        <strain evidence="2 3">Poly30</strain>
    </source>
</reference>
<evidence type="ECO:0008006" key="4">
    <source>
        <dbReference type="Google" id="ProtNLM"/>
    </source>
</evidence>
<dbReference type="EMBL" id="CP036434">
    <property type="protein sequence ID" value="QDV08278.1"/>
    <property type="molecule type" value="Genomic_DNA"/>
</dbReference>
<organism evidence="2 3">
    <name type="scientific">Saltatorellus ferox</name>
    <dbReference type="NCBI Taxonomy" id="2528018"/>
    <lineage>
        <taxon>Bacteria</taxon>
        <taxon>Pseudomonadati</taxon>
        <taxon>Planctomycetota</taxon>
        <taxon>Planctomycetia</taxon>
        <taxon>Planctomycetia incertae sedis</taxon>
        <taxon>Saltatorellus</taxon>
    </lineage>
</organism>
<feature type="signal peptide" evidence="1">
    <location>
        <begin position="1"/>
        <end position="24"/>
    </location>
</feature>
<keyword evidence="3" id="KW-1185">Reference proteome</keyword>
<evidence type="ECO:0000256" key="1">
    <source>
        <dbReference type="SAM" id="SignalP"/>
    </source>
</evidence>
<protein>
    <recommendedName>
        <fullName evidence="4">DUF1579 domain-containing protein</fullName>
    </recommendedName>
</protein>
<proteinExistence type="predicted"/>
<dbReference type="Proteomes" id="UP000320390">
    <property type="component" value="Chromosome"/>
</dbReference>
<gene>
    <name evidence="2" type="ORF">Poly30_38150</name>
</gene>
<name>A0A518EW31_9BACT</name>
<accession>A0A518EW31</accession>
<sequence length="163" mass="17178" precursor="true">MISLLALAIALLTLLAPSSTPEPAQRSDDVPHAKLAEENGRPTARWAGHEEAILPLLGAWQATVTFADGASDVTNLEIERAVESETDASVGLLSFGPASERFRGLLTAQRDEAGVIFASQATCQDPLLGTATLTGRTSGSTLEGTAFLPDQQHLVTWTAERIA</sequence>
<keyword evidence="1" id="KW-0732">Signal</keyword>
<evidence type="ECO:0000313" key="2">
    <source>
        <dbReference type="EMBL" id="QDV08278.1"/>
    </source>
</evidence>
<dbReference type="AlphaFoldDB" id="A0A518EW31"/>
<evidence type="ECO:0000313" key="3">
    <source>
        <dbReference type="Proteomes" id="UP000320390"/>
    </source>
</evidence>